<dbReference type="OrthoDB" id="419752at2759"/>
<evidence type="ECO:0000256" key="1">
    <source>
        <dbReference type="ARBA" id="ARBA00001974"/>
    </source>
</evidence>
<dbReference type="SUPFAM" id="SSF54373">
    <property type="entry name" value="FAD-linked reductases, C-terminal domain"/>
    <property type="match status" value="1"/>
</dbReference>
<dbReference type="Pfam" id="PF01593">
    <property type="entry name" value="Amino_oxidase"/>
    <property type="match status" value="1"/>
</dbReference>
<evidence type="ECO:0000256" key="7">
    <source>
        <dbReference type="ARBA" id="ARBA00022528"/>
    </source>
</evidence>
<dbReference type="InterPro" id="IPR002937">
    <property type="entry name" value="Amino_oxidase"/>
</dbReference>
<evidence type="ECO:0000256" key="6">
    <source>
        <dbReference type="ARBA" id="ARBA00012867"/>
    </source>
</evidence>
<dbReference type="PANTHER" id="PTHR42923">
    <property type="entry name" value="PROTOPORPHYRINOGEN OXIDASE"/>
    <property type="match status" value="1"/>
</dbReference>
<evidence type="ECO:0000256" key="17">
    <source>
        <dbReference type="SAM" id="MobiDB-lite"/>
    </source>
</evidence>
<dbReference type="InterPro" id="IPR001613">
    <property type="entry name" value="Flavin_amine_oxidase"/>
</dbReference>
<evidence type="ECO:0000256" key="5">
    <source>
        <dbReference type="ARBA" id="ARBA00010551"/>
    </source>
</evidence>
<accession>A0A836BN05</accession>
<evidence type="ECO:0000256" key="13">
    <source>
        <dbReference type="ARBA" id="ARBA00023133"/>
    </source>
</evidence>
<keyword evidence="12" id="KW-0560">Oxidoreductase</keyword>
<evidence type="ECO:0000313" key="19">
    <source>
        <dbReference type="EMBL" id="KAG2482726.1"/>
    </source>
</evidence>
<evidence type="ECO:0000256" key="3">
    <source>
        <dbReference type="ARBA" id="ARBA00004229"/>
    </source>
</evidence>
<evidence type="ECO:0000256" key="14">
    <source>
        <dbReference type="ARBA" id="ARBA00023244"/>
    </source>
</evidence>
<keyword evidence="9" id="KW-0934">Plastid</keyword>
<evidence type="ECO:0000256" key="11">
    <source>
        <dbReference type="ARBA" id="ARBA00022946"/>
    </source>
</evidence>
<keyword evidence="11" id="KW-0809">Transit peptide</keyword>
<comment type="subcellular location">
    <subcellularLocation>
        <location evidence="3">Plastid</location>
        <location evidence="3">Chloroplast</location>
    </subcellularLocation>
</comment>
<keyword evidence="8" id="KW-0285">Flavoprotein</keyword>
<keyword evidence="13" id="KW-0350">Heme biosynthesis</keyword>
<keyword evidence="7" id="KW-0150">Chloroplast</keyword>
<dbReference type="SUPFAM" id="SSF51905">
    <property type="entry name" value="FAD/NAD(P)-binding domain"/>
    <property type="match status" value="1"/>
</dbReference>
<protein>
    <recommendedName>
        <fullName evidence="6">protoporphyrinogen oxidase</fullName>
        <ecNumber evidence="6">1.3.3.4</ecNumber>
    </recommendedName>
</protein>
<gene>
    <name evidence="19" type="ORF">HYH03_018357</name>
</gene>
<dbReference type="UniPathway" id="UPA00251">
    <property type="reaction ID" value="UER00324"/>
</dbReference>
<reference evidence="19" key="1">
    <citation type="journal article" date="2020" name="bioRxiv">
        <title>Comparative genomics of Chlamydomonas.</title>
        <authorList>
            <person name="Craig R.J."/>
            <person name="Hasan A.R."/>
            <person name="Ness R.W."/>
            <person name="Keightley P.D."/>
        </authorList>
    </citation>
    <scope>NUCLEOTIDE SEQUENCE</scope>
    <source>
        <strain evidence="19">CCAP 11/70</strain>
    </source>
</reference>
<sequence length="567" mass="59971">MILQQAPTVGTASSRRAQIRSAVRVSPASGAPISSATPLSIAAPCVLGRAAPARPLSRPPAAAATGVPTAADAARGAKVLDNVYDVVVVGGGLSGLVTAQALAAQHNVQNFLVTEARERVGGNITTMAGEGYIWEEGPNSFQPNDSMLQIAVDSGCEKDLVFGDPKAPRFVFWEGRLRPVPSGLDAVTFDLMSLPGKIRAGLGAVGLLRAPAPAQEESVEGFIRRNLGAEVFERLIEPFCSGVYAGNPAKLSMKAAFQKIWILEQKGGSLVGGALKLLQERKANPPPPRDPRLPPKPKGQTVGSFRKGLKMLPEAIEKKIKDKIRVNWKLAALTRDGEAYSLVYDTPEGRVLVRARAVALTAPSYVVSELLQAEVPAASSALSQFDYPPVGAVTLAYPVSAVREDRRAADGSVPGFGQLHPRTQGVTTLGTIYSSSLFPGRAPSGEILLLNYIGGTTNRGIVNQTKEQLVEQVDKDLRTMLLRPDAPKPRTVGVRVWPRAIPQFNIGHLDLLDTARSALDAKGWRGVFLGGNYVSGVALGKVVEYGYESAAALAAHLAKQPAASKSA</sequence>
<evidence type="ECO:0000256" key="10">
    <source>
        <dbReference type="ARBA" id="ARBA00022827"/>
    </source>
</evidence>
<evidence type="ECO:0000313" key="20">
    <source>
        <dbReference type="Proteomes" id="UP000612055"/>
    </source>
</evidence>
<comment type="catalytic activity">
    <reaction evidence="15">
        <text>protoporphyrinogen IX + 3 O2 = protoporphyrin IX + 3 H2O2</text>
        <dbReference type="Rhea" id="RHEA:25576"/>
        <dbReference type="ChEBI" id="CHEBI:15379"/>
        <dbReference type="ChEBI" id="CHEBI:16240"/>
        <dbReference type="ChEBI" id="CHEBI:57306"/>
        <dbReference type="ChEBI" id="CHEBI:57307"/>
        <dbReference type="EC" id="1.3.3.4"/>
    </reaction>
</comment>
<dbReference type="PRINTS" id="PR00757">
    <property type="entry name" value="AMINEOXDASEF"/>
</dbReference>
<comment type="function">
    <text evidence="2">Catalyzes the 6-electron oxidation of protoporphyrinogen-IX to form protoporphyrin-IX.</text>
</comment>
<evidence type="ECO:0000256" key="15">
    <source>
        <dbReference type="ARBA" id="ARBA00047554"/>
    </source>
</evidence>
<name>A0A836BN05_9CHLO</name>
<organism evidence="19 20">
    <name type="scientific">Edaphochlamys debaryana</name>
    <dbReference type="NCBI Taxonomy" id="47281"/>
    <lineage>
        <taxon>Eukaryota</taxon>
        <taxon>Viridiplantae</taxon>
        <taxon>Chlorophyta</taxon>
        <taxon>core chlorophytes</taxon>
        <taxon>Chlorophyceae</taxon>
        <taxon>CS clade</taxon>
        <taxon>Chlamydomonadales</taxon>
        <taxon>Chlamydomonadales incertae sedis</taxon>
        <taxon>Edaphochlamys</taxon>
    </lineage>
</organism>
<dbReference type="Gene3D" id="3.90.660.20">
    <property type="entry name" value="Protoporphyrinogen oxidase, mitochondrial, domain 2"/>
    <property type="match status" value="1"/>
</dbReference>
<dbReference type="EMBL" id="JAEHOE010000204">
    <property type="protein sequence ID" value="KAG2482726.1"/>
    <property type="molecule type" value="Genomic_DNA"/>
</dbReference>
<comment type="pathway">
    <text evidence="4">Porphyrin-containing compound metabolism; protoporphyrin-IX biosynthesis; protoporphyrin-IX from protoporphyrinogen-IX: step 1/1.</text>
</comment>
<comment type="cofactor">
    <cofactor evidence="1">
        <name>FAD</name>
        <dbReference type="ChEBI" id="CHEBI:57692"/>
    </cofactor>
</comment>
<keyword evidence="20" id="KW-1185">Reference proteome</keyword>
<dbReference type="InterPro" id="IPR004572">
    <property type="entry name" value="Protoporphyrinogen_oxidase"/>
</dbReference>
<comment type="similarity">
    <text evidence="5">Belongs to the protoporphyrinogen/coproporphyrinogen oxidase family. Protoporphyrinogen oxidase subfamily.</text>
</comment>
<dbReference type="Gene3D" id="3.50.50.60">
    <property type="entry name" value="FAD/NAD(P)-binding domain"/>
    <property type="match status" value="1"/>
</dbReference>
<proteinExistence type="inferred from homology"/>
<feature type="compositionally biased region" description="Basic and acidic residues" evidence="17">
    <location>
        <begin position="281"/>
        <end position="293"/>
    </location>
</feature>
<dbReference type="Proteomes" id="UP000612055">
    <property type="component" value="Unassembled WGS sequence"/>
</dbReference>
<feature type="binding site" evidence="16">
    <location>
        <begin position="115"/>
        <end position="116"/>
    </location>
    <ligand>
        <name>FAD</name>
        <dbReference type="ChEBI" id="CHEBI:57692"/>
    </ligand>
</feature>
<dbReference type="FunFam" id="1.10.3110.10:FF:000002">
    <property type="entry name" value="Protoporphyrinogen oxidase"/>
    <property type="match status" value="1"/>
</dbReference>
<feature type="domain" description="Amine oxidase" evidence="18">
    <location>
        <begin position="93"/>
        <end position="553"/>
    </location>
</feature>
<dbReference type="NCBIfam" id="TIGR00562">
    <property type="entry name" value="proto_IX_ox"/>
    <property type="match status" value="1"/>
</dbReference>
<feature type="binding site" evidence="16">
    <location>
        <position position="94"/>
    </location>
    <ligand>
        <name>FAD</name>
        <dbReference type="ChEBI" id="CHEBI:57692"/>
    </ligand>
</feature>
<dbReference type="GO" id="GO:0004729">
    <property type="term" value="F:oxygen-dependent protoporphyrinogen oxidase activity"/>
    <property type="evidence" value="ECO:0007669"/>
    <property type="project" value="UniProtKB-EC"/>
</dbReference>
<feature type="region of interest" description="Disordered" evidence="17">
    <location>
        <begin position="281"/>
        <end position="304"/>
    </location>
</feature>
<dbReference type="InterPro" id="IPR050464">
    <property type="entry name" value="Zeta_carotene_desat/Oxidored"/>
</dbReference>
<evidence type="ECO:0000256" key="2">
    <source>
        <dbReference type="ARBA" id="ARBA00002600"/>
    </source>
</evidence>
<dbReference type="AlphaFoldDB" id="A0A836BN05"/>
<dbReference type="GO" id="GO:0006782">
    <property type="term" value="P:protoporphyrinogen IX biosynthetic process"/>
    <property type="evidence" value="ECO:0007669"/>
    <property type="project" value="UniProtKB-UniPathway"/>
</dbReference>
<dbReference type="InterPro" id="IPR036188">
    <property type="entry name" value="FAD/NAD-bd_sf"/>
</dbReference>
<evidence type="ECO:0000256" key="9">
    <source>
        <dbReference type="ARBA" id="ARBA00022640"/>
    </source>
</evidence>
<dbReference type="Gene3D" id="1.10.3110.10">
    <property type="entry name" value="protoporphyrinogen ix oxidase, domain 3"/>
    <property type="match status" value="1"/>
</dbReference>
<keyword evidence="14" id="KW-0627">Porphyrin biosynthesis</keyword>
<evidence type="ECO:0000256" key="4">
    <source>
        <dbReference type="ARBA" id="ARBA00005073"/>
    </source>
</evidence>
<evidence type="ECO:0000256" key="12">
    <source>
        <dbReference type="ARBA" id="ARBA00023002"/>
    </source>
</evidence>
<comment type="caution">
    <text evidence="19">The sequence shown here is derived from an EMBL/GenBank/DDBJ whole genome shotgun (WGS) entry which is preliminary data.</text>
</comment>
<evidence type="ECO:0000256" key="8">
    <source>
        <dbReference type="ARBA" id="ARBA00022630"/>
    </source>
</evidence>
<dbReference type="EC" id="1.3.3.4" evidence="6"/>
<evidence type="ECO:0000256" key="16">
    <source>
        <dbReference type="PIRSR" id="PIRSR601613-1"/>
    </source>
</evidence>
<evidence type="ECO:0000259" key="18">
    <source>
        <dbReference type="Pfam" id="PF01593"/>
    </source>
</evidence>
<dbReference type="PANTHER" id="PTHR42923:SF3">
    <property type="entry name" value="PROTOPORPHYRINOGEN OXIDASE"/>
    <property type="match status" value="1"/>
</dbReference>
<dbReference type="GO" id="GO:0009534">
    <property type="term" value="C:chloroplast thylakoid"/>
    <property type="evidence" value="ECO:0007669"/>
    <property type="project" value="TreeGrafter"/>
</dbReference>
<keyword evidence="10" id="KW-0274">FAD</keyword>